<name>A0ABN6EHV1_9BACT</name>
<keyword evidence="1" id="KW-0732">Signal</keyword>
<keyword evidence="4" id="KW-1185">Reference proteome</keyword>
<protein>
    <recommendedName>
        <fullName evidence="2">Outer membrane protein beta-barrel domain-containing protein</fullName>
    </recommendedName>
</protein>
<dbReference type="RefSeq" id="WP_207154835.1">
    <property type="nucleotide sequence ID" value="NZ_AP024484.1"/>
</dbReference>
<dbReference type="SUPFAM" id="SSF56935">
    <property type="entry name" value="Porins"/>
    <property type="match status" value="1"/>
</dbReference>
<dbReference type="SUPFAM" id="SSF49464">
    <property type="entry name" value="Carboxypeptidase regulatory domain-like"/>
    <property type="match status" value="1"/>
</dbReference>
<evidence type="ECO:0000259" key="2">
    <source>
        <dbReference type="Pfam" id="PF14905"/>
    </source>
</evidence>
<feature type="domain" description="Outer membrane protein beta-barrel" evidence="2">
    <location>
        <begin position="405"/>
        <end position="751"/>
    </location>
</feature>
<dbReference type="InterPro" id="IPR008969">
    <property type="entry name" value="CarboxyPept-like_regulatory"/>
</dbReference>
<evidence type="ECO:0000313" key="4">
    <source>
        <dbReference type="Proteomes" id="UP001319045"/>
    </source>
</evidence>
<organism evidence="3 4">
    <name type="scientific">Prevotella herbatica</name>
    <dbReference type="NCBI Taxonomy" id="2801997"/>
    <lineage>
        <taxon>Bacteria</taxon>
        <taxon>Pseudomonadati</taxon>
        <taxon>Bacteroidota</taxon>
        <taxon>Bacteroidia</taxon>
        <taxon>Bacteroidales</taxon>
        <taxon>Prevotellaceae</taxon>
        <taxon>Prevotella</taxon>
    </lineage>
</organism>
<dbReference type="Pfam" id="PF14905">
    <property type="entry name" value="OMP_b-brl_3"/>
    <property type="match status" value="1"/>
</dbReference>
<evidence type="ECO:0000313" key="3">
    <source>
        <dbReference type="EMBL" id="BCS84679.1"/>
    </source>
</evidence>
<feature type="chain" id="PRO_5047042464" description="Outer membrane protein beta-barrel domain-containing protein" evidence="1">
    <location>
        <begin position="23"/>
        <end position="776"/>
    </location>
</feature>
<gene>
    <name evidence="3" type="ORF">prwr041_05720</name>
</gene>
<accession>A0ABN6EHV1</accession>
<dbReference type="PANTHER" id="PTHR40980">
    <property type="entry name" value="PLUG DOMAIN-CONTAINING PROTEIN"/>
    <property type="match status" value="1"/>
</dbReference>
<sequence>MKKIIVYCFFIVLVLHAISVDAQSVSGIVLDVKGKPIALATLALYDVNDTNTLLTTGYTNSDGAYNVNYPPTKKDSLVLQVSCLGYTAQKVVFPKSTKDLGVMRLKEESYVLGNVVVTSHRPTYTYNDGVLKARVENLSNNSADKLIDVLKRMPGVVATDNSIMVNGASPVVVINGVKQHLPISQLITYLSTVPATNTETIAINTNQLAENKLGSEEVTISIESKKKALDGYQLTNSTYGKLFRKSSFKYGNYTDALLKYGNLSGNVSFGLNNRSYYNKSEENDYDGSKLSSDNRLKKFAYFGIMNFTWTPKPINGSINIYCSYYRDDAKNKKNEEYAASGIVEKLVNRSNKDVPDLLSFNIEYDSSDSLRNQFKLAYGLLSGKDDFSENFCNNLNQAGFTGKKINGHQHILEGQYMYKIPTLEFKVGTQVYLSRLKEDYREDISLFSNYDITENLNSFYTSLQWKFMPKASLYIGARYEHTYYKYLNDGDKGSETYGNFAPSLVFNWKVQNNYDTSLKFSSENIRPGFYDLLPGKTIVSDKQYSQGNIALMPCKKYKLSWENLLFHYVSLNASVMWIKDYWGTYYGINEHDVRFSTNDNISDFISYIGSLSVPFAFMNNKIRGSLNLSGRYNKFYNFKDGIDPSYLYGRKAWHSNGNLYVGYEITSRFGFYLNPYYETTTRRLQTMSKGCCSMNLGMQYKLLKDKSLVLSVTADDIFNQERESSKIFYGDKSVANYVWASTQNVMLTLSYTLNHNAKSIKINRNANDTDRFTNNN</sequence>
<dbReference type="Proteomes" id="UP001319045">
    <property type="component" value="Chromosome"/>
</dbReference>
<reference evidence="3 4" key="1">
    <citation type="journal article" date="2022" name="Int. J. Syst. Evol. Microbiol.">
        <title>Prevotella herbatica sp. nov., a plant polysaccharide-decomposing anaerobic bacterium isolated from a methanogenic reactor.</title>
        <authorList>
            <person name="Uek A."/>
            <person name="Tonouchi A."/>
            <person name="Kaku N."/>
            <person name="Ueki K."/>
        </authorList>
    </citation>
    <scope>NUCLEOTIDE SEQUENCE [LARGE SCALE GENOMIC DNA]</scope>
    <source>
        <strain evidence="3 4">WR041</strain>
    </source>
</reference>
<evidence type="ECO:0000256" key="1">
    <source>
        <dbReference type="SAM" id="SignalP"/>
    </source>
</evidence>
<dbReference type="PANTHER" id="PTHR40980:SF4">
    <property type="entry name" value="TONB-DEPENDENT RECEPTOR-LIKE BETA-BARREL DOMAIN-CONTAINING PROTEIN"/>
    <property type="match status" value="1"/>
</dbReference>
<dbReference type="EMBL" id="AP024484">
    <property type="protein sequence ID" value="BCS84679.1"/>
    <property type="molecule type" value="Genomic_DNA"/>
</dbReference>
<feature type="signal peptide" evidence="1">
    <location>
        <begin position="1"/>
        <end position="22"/>
    </location>
</feature>
<proteinExistence type="predicted"/>
<dbReference type="InterPro" id="IPR041700">
    <property type="entry name" value="OMP_b-brl_3"/>
</dbReference>